<reference evidence="2" key="1">
    <citation type="journal article" date="2017" name="Appl. Environ. Microbiol.">
        <title>Genomic Analysis of Calderihabitans maritimus KKC1, a Thermophilic, Hydrogenogenic, Carboxydotrophic Bacterium Isolated from Marine Sediment.</title>
        <authorList>
            <person name="Omae K."/>
            <person name="Yoneda Y."/>
            <person name="Fukuyama Y."/>
            <person name="Yoshida T."/>
            <person name="Sako Y."/>
        </authorList>
    </citation>
    <scope>NUCLEOTIDE SEQUENCE [LARGE SCALE GENOMIC DNA]</scope>
    <source>
        <strain evidence="2">KKC1</strain>
    </source>
</reference>
<gene>
    <name evidence="1" type="ORF">KKC1_31700</name>
</gene>
<sequence length="41" mass="4624">MKMITYSLSISYKTITLVGWPGHWEVFPAFKPSRKAPAVGQ</sequence>
<keyword evidence="2" id="KW-1185">Reference proteome</keyword>
<name>A0A1Z5HWZ0_9FIRM</name>
<dbReference type="EMBL" id="BDGJ01000197">
    <property type="protein sequence ID" value="GAW94052.1"/>
    <property type="molecule type" value="Genomic_DNA"/>
</dbReference>
<organism evidence="1 2">
    <name type="scientific">Calderihabitans maritimus</name>
    <dbReference type="NCBI Taxonomy" id="1246530"/>
    <lineage>
        <taxon>Bacteria</taxon>
        <taxon>Bacillati</taxon>
        <taxon>Bacillota</taxon>
        <taxon>Clostridia</taxon>
        <taxon>Neomoorellales</taxon>
        <taxon>Calderihabitantaceae</taxon>
        <taxon>Calderihabitans</taxon>
    </lineage>
</organism>
<evidence type="ECO:0000313" key="2">
    <source>
        <dbReference type="Proteomes" id="UP000197032"/>
    </source>
</evidence>
<protein>
    <submittedName>
        <fullName evidence="1">Uncharacterized protein</fullName>
    </submittedName>
</protein>
<dbReference type="AlphaFoldDB" id="A0A1Z5HWZ0"/>
<dbReference type="Proteomes" id="UP000197032">
    <property type="component" value="Unassembled WGS sequence"/>
</dbReference>
<proteinExistence type="predicted"/>
<comment type="caution">
    <text evidence="1">The sequence shown here is derived from an EMBL/GenBank/DDBJ whole genome shotgun (WGS) entry which is preliminary data.</text>
</comment>
<accession>A0A1Z5HWZ0</accession>
<evidence type="ECO:0000313" key="1">
    <source>
        <dbReference type="EMBL" id="GAW94052.1"/>
    </source>
</evidence>